<gene>
    <name evidence="2" type="ORF">EV131_12343</name>
</gene>
<dbReference type="AlphaFoldDB" id="A0AAX2QBH7"/>
<evidence type="ECO:0000313" key="3">
    <source>
        <dbReference type="Proteomes" id="UP000295021"/>
    </source>
</evidence>
<organism evidence="2 3">
    <name type="scientific">Rhizobium laguerreae</name>
    <dbReference type="NCBI Taxonomy" id="1076926"/>
    <lineage>
        <taxon>Bacteria</taxon>
        <taxon>Pseudomonadati</taxon>
        <taxon>Pseudomonadota</taxon>
        <taxon>Alphaproteobacteria</taxon>
        <taxon>Hyphomicrobiales</taxon>
        <taxon>Rhizobiaceae</taxon>
        <taxon>Rhizobium/Agrobacterium group</taxon>
        <taxon>Rhizobium</taxon>
    </lineage>
</organism>
<evidence type="ECO:0000313" key="2">
    <source>
        <dbReference type="EMBL" id="TCU14226.1"/>
    </source>
</evidence>
<evidence type="ECO:0000256" key="1">
    <source>
        <dbReference type="SAM" id="MobiDB-lite"/>
    </source>
</evidence>
<comment type="caution">
    <text evidence="2">The sequence shown here is derived from an EMBL/GenBank/DDBJ whole genome shotgun (WGS) entry which is preliminary data.</text>
</comment>
<name>A0AAX2QBH7_9HYPH</name>
<protein>
    <submittedName>
        <fullName evidence="2">Uncharacterized protein</fullName>
    </submittedName>
</protein>
<reference evidence="2 3" key="1">
    <citation type="submission" date="2019-03" db="EMBL/GenBank/DDBJ databases">
        <title>Genomic Encyclopedia of Type Strains, Phase IV (KMG-V): Genome sequencing to study the core and pangenomes of soil and plant-associated prokaryotes.</title>
        <authorList>
            <person name="Whitman W."/>
        </authorList>
    </citation>
    <scope>NUCLEOTIDE SEQUENCE [LARGE SCALE GENOMIC DNA]</scope>
    <source>
        <strain evidence="2 3">FB403</strain>
    </source>
</reference>
<accession>A0AAX2QBH7</accession>
<dbReference type="Proteomes" id="UP000295021">
    <property type="component" value="Unassembled WGS sequence"/>
</dbReference>
<feature type="region of interest" description="Disordered" evidence="1">
    <location>
        <begin position="1"/>
        <end position="28"/>
    </location>
</feature>
<sequence>MAQPCQGRDATSSIGPRRAMDDRPSVSSVSGVAWQPRFTCGGKNSDVPLQSVFVDRHPAVVGVVRQAIALFLRAGHHAELGVRHDFRRDRAMGLARSGQTSCPVGESGEFSRPAFQQRRAFHLAPSFRIRQRCSKNLRVCSGGSPTILSALGLRRSVAWDRPIIRHSHAGQFAPHGGAVAHQYDAIIHPGRSEGIQIIITHHTKAREKTTRFCNKTATCTVTPRYEPNKRSVVRKINL</sequence>
<proteinExistence type="predicted"/>
<dbReference type="EMBL" id="SMBI01000023">
    <property type="protein sequence ID" value="TCU14226.1"/>
    <property type="molecule type" value="Genomic_DNA"/>
</dbReference>